<dbReference type="Proteomes" id="UP000765509">
    <property type="component" value="Unassembled WGS sequence"/>
</dbReference>
<organism evidence="1 2">
    <name type="scientific">Austropuccinia psidii MF-1</name>
    <dbReference type="NCBI Taxonomy" id="1389203"/>
    <lineage>
        <taxon>Eukaryota</taxon>
        <taxon>Fungi</taxon>
        <taxon>Dikarya</taxon>
        <taxon>Basidiomycota</taxon>
        <taxon>Pucciniomycotina</taxon>
        <taxon>Pucciniomycetes</taxon>
        <taxon>Pucciniales</taxon>
        <taxon>Sphaerophragmiaceae</taxon>
        <taxon>Austropuccinia</taxon>
    </lineage>
</organism>
<name>A0A9Q3BEQ8_9BASI</name>
<protein>
    <submittedName>
        <fullName evidence="1">Uncharacterized protein</fullName>
    </submittedName>
</protein>
<reference evidence="1" key="1">
    <citation type="submission" date="2021-03" db="EMBL/GenBank/DDBJ databases">
        <title>Draft genome sequence of rust myrtle Austropuccinia psidii MF-1, a brazilian biotype.</title>
        <authorList>
            <person name="Quecine M.C."/>
            <person name="Pachon D.M.R."/>
            <person name="Bonatelli M.L."/>
            <person name="Correr F.H."/>
            <person name="Franceschini L.M."/>
            <person name="Leite T.F."/>
            <person name="Margarido G.R.A."/>
            <person name="Almeida C.A."/>
            <person name="Ferrarezi J.A."/>
            <person name="Labate C.A."/>
        </authorList>
    </citation>
    <scope>NUCLEOTIDE SEQUENCE</scope>
    <source>
        <strain evidence="1">MF-1</strain>
    </source>
</reference>
<comment type="caution">
    <text evidence="1">The sequence shown here is derived from an EMBL/GenBank/DDBJ whole genome shotgun (WGS) entry which is preliminary data.</text>
</comment>
<keyword evidence="2" id="KW-1185">Reference proteome</keyword>
<accession>A0A9Q3BEQ8</accession>
<proteinExistence type="predicted"/>
<evidence type="ECO:0000313" key="2">
    <source>
        <dbReference type="Proteomes" id="UP000765509"/>
    </source>
</evidence>
<dbReference type="AlphaFoldDB" id="A0A9Q3BEQ8"/>
<sequence>METSNQRTGKTWIKVLSSTNSSRTYSNGHEQQEIQPGISLGRTWSKFPEDLSQGDRLQRPYDNHKMLESYQAIQTPGVRC</sequence>
<gene>
    <name evidence="1" type="ORF">O181_003642</name>
</gene>
<evidence type="ECO:0000313" key="1">
    <source>
        <dbReference type="EMBL" id="MBW0463927.1"/>
    </source>
</evidence>
<dbReference type="EMBL" id="AVOT02000659">
    <property type="protein sequence ID" value="MBW0463927.1"/>
    <property type="molecule type" value="Genomic_DNA"/>
</dbReference>